<evidence type="ECO:0000256" key="3">
    <source>
        <dbReference type="ARBA" id="ARBA00023242"/>
    </source>
</evidence>
<comment type="caution">
    <text evidence="7">The sequence shown here is derived from an EMBL/GenBank/DDBJ whole genome shotgun (WGS) entry which is preliminary data.</text>
</comment>
<keyword evidence="5" id="KW-0175">Coiled coil</keyword>
<dbReference type="GO" id="GO:0043565">
    <property type="term" value="F:sequence-specific DNA binding"/>
    <property type="evidence" value="ECO:0007669"/>
    <property type="project" value="InterPro"/>
</dbReference>
<sequence length="431" mass="48152">MEDLYGDLDTSTNALEKKEALDIKTKVEKENKRLRDELAQLQEQNRQLGAANKQLENSISTLFATAQLELGRKDKEIKRLRNCSREKVERTFSPATLVMGVGLKNYCMIYAQETVTRAVLAGLSCCPSSSATIVAELKAVQRIKPQSTPTCQCGLIEFKHTLKHVLCQNANAMRVLGEFPDSSMVASTAEPLKSNQSNVNMNLDINTATDVPRFVRAVYDMLQNEDQCILSWSADGSHFQVYDVPRLESEVLRKYFKHAKFSSFQRQLNNFGFHKWTKTRASVATFSHDVLVRCHPSQLIVLLSDVTVASCVDPLWLLEDICSNKDDLVLLDALDSVELEELDWDAVISPVDVSSNDSDTNSDIRINNVDVDLDFCFELDGAAPTDVLTDADVSVILGDLEITQVILDCEFDVRLEDVAIISTDVDTPLFV</sequence>
<dbReference type="InterPro" id="IPR000232">
    <property type="entry name" value="HSF_DNA-bd"/>
</dbReference>
<feature type="domain" description="HSF-type DNA-binding" evidence="6">
    <location>
        <begin position="210"/>
        <end position="305"/>
    </location>
</feature>
<dbReference type="SMART" id="SM00415">
    <property type="entry name" value="HSF"/>
    <property type="match status" value="1"/>
</dbReference>
<comment type="similarity">
    <text evidence="4">Belongs to the HSF family.</text>
</comment>
<dbReference type="PANTHER" id="PTHR10015">
    <property type="entry name" value="HEAT SHOCK TRANSCRIPTION FACTOR"/>
    <property type="match status" value="1"/>
</dbReference>
<dbReference type="Proteomes" id="UP000052943">
    <property type="component" value="Unassembled WGS sequence"/>
</dbReference>
<dbReference type="GO" id="GO:0005634">
    <property type="term" value="C:nucleus"/>
    <property type="evidence" value="ECO:0007669"/>
    <property type="project" value="UniProtKB-SubCell"/>
</dbReference>
<dbReference type="GO" id="GO:0003700">
    <property type="term" value="F:DNA-binding transcription factor activity"/>
    <property type="evidence" value="ECO:0007669"/>
    <property type="project" value="InterPro"/>
</dbReference>
<proteinExistence type="inferred from homology"/>
<dbReference type="InterPro" id="IPR036390">
    <property type="entry name" value="WH_DNA-bd_sf"/>
</dbReference>
<evidence type="ECO:0000256" key="1">
    <source>
        <dbReference type="ARBA" id="ARBA00004123"/>
    </source>
</evidence>
<feature type="coiled-coil region" evidence="5">
    <location>
        <begin position="17"/>
        <end position="61"/>
    </location>
</feature>
<evidence type="ECO:0000256" key="5">
    <source>
        <dbReference type="SAM" id="Coils"/>
    </source>
</evidence>
<comment type="subcellular location">
    <subcellularLocation>
        <location evidence="1">Nucleus</location>
    </subcellularLocation>
</comment>
<reference evidence="7 8" key="1">
    <citation type="submission" date="2015-11" db="EMBL/GenBank/DDBJ databases">
        <title>Genomes and virulence difference between two physiological races of Phytophthora nicotianae.</title>
        <authorList>
            <person name="Liu H."/>
            <person name="Ma X."/>
            <person name="Yu H."/>
            <person name="Fang D."/>
            <person name="Li Y."/>
            <person name="Wang X."/>
            <person name="Wang W."/>
            <person name="Dong Y."/>
            <person name="Xiao B."/>
        </authorList>
    </citation>
    <scope>NUCLEOTIDE SEQUENCE [LARGE SCALE GENOMIC DNA]</scope>
    <source>
        <strain evidence="8">race 0</strain>
    </source>
</reference>
<name>A0A0W8CPY1_PHYNI</name>
<accession>A0A0W8CPY1</accession>
<dbReference type="FunFam" id="1.10.10.10:FF:000286">
    <property type="entry name" value="Heat shock transcription factor"/>
    <property type="match status" value="1"/>
</dbReference>
<evidence type="ECO:0000313" key="7">
    <source>
        <dbReference type="EMBL" id="KUF86285.1"/>
    </source>
</evidence>
<evidence type="ECO:0000259" key="6">
    <source>
        <dbReference type="SMART" id="SM00415"/>
    </source>
</evidence>
<dbReference type="InterPro" id="IPR036388">
    <property type="entry name" value="WH-like_DNA-bd_sf"/>
</dbReference>
<dbReference type="SUPFAM" id="SSF46785">
    <property type="entry name" value="Winged helix' DNA-binding domain"/>
    <property type="match status" value="1"/>
</dbReference>
<dbReference type="Pfam" id="PF00447">
    <property type="entry name" value="HSF_DNA-bind"/>
    <property type="match status" value="1"/>
</dbReference>
<keyword evidence="3" id="KW-0539">Nucleus</keyword>
<dbReference type="PANTHER" id="PTHR10015:SF427">
    <property type="entry name" value="HEAT SHOCK FACTOR PROTEIN"/>
    <property type="match status" value="1"/>
</dbReference>
<dbReference type="OrthoDB" id="1938039at2759"/>
<dbReference type="EMBL" id="LNFO01002312">
    <property type="protein sequence ID" value="KUF86285.1"/>
    <property type="molecule type" value="Genomic_DNA"/>
</dbReference>
<evidence type="ECO:0000313" key="8">
    <source>
        <dbReference type="Proteomes" id="UP000052943"/>
    </source>
</evidence>
<protein>
    <submittedName>
        <fullName evidence="7">Heat stress transcription factor A-1a</fullName>
    </submittedName>
</protein>
<evidence type="ECO:0000256" key="4">
    <source>
        <dbReference type="RuleBase" id="RU004020"/>
    </source>
</evidence>
<dbReference type="AlphaFoldDB" id="A0A0W8CPY1"/>
<keyword evidence="2" id="KW-0238">DNA-binding</keyword>
<gene>
    <name evidence="7" type="ORF">AM587_10011315</name>
</gene>
<dbReference type="Gene3D" id="1.10.10.10">
    <property type="entry name" value="Winged helix-like DNA-binding domain superfamily/Winged helix DNA-binding domain"/>
    <property type="match status" value="1"/>
</dbReference>
<organism evidence="7 8">
    <name type="scientific">Phytophthora nicotianae</name>
    <name type="common">Potato buckeye rot agent</name>
    <name type="synonym">Phytophthora parasitica</name>
    <dbReference type="NCBI Taxonomy" id="4792"/>
    <lineage>
        <taxon>Eukaryota</taxon>
        <taxon>Sar</taxon>
        <taxon>Stramenopiles</taxon>
        <taxon>Oomycota</taxon>
        <taxon>Peronosporomycetes</taxon>
        <taxon>Peronosporales</taxon>
        <taxon>Peronosporaceae</taxon>
        <taxon>Phytophthora</taxon>
    </lineage>
</organism>
<dbReference type="STRING" id="4790.A0A0W8CPY1"/>
<evidence type="ECO:0000256" key="2">
    <source>
        <dbReference type="ARBA" id="ARBA00023125"/>
    </source>
</evidence>